<dbReference type="EMBL" id="LT605205">
    <property type="protein sequence ID" value="SCD19187.1"/>
    <property type="molecule type" value="Genomic_DNA"/>
</dbReference>
<proteinExistence type="predicted"/>
<dbReference type="InterPro" id="IPR011250">
    <property type="entry name" value="OMP/PagP_B-barrel"/>
</dbReference>
<organism evidence="4 5">
    <name type="scientific">Proteiniphilum saccharofermentans</name>
    <dbReference type="NCBI Taxonomy" id="1642647"/>
    <lineage>
        <taxon>Bacteria</taxon>
        <taxon>Pseudomonadati</taxon>
        <taxon>Bacteroidota</taxon>
        <taxon>Bacteroidia</taxon>
        <taxon>Bacteroidales</taxon>
        <taxon>Dysgonomonadaceae</taxon>
        <taxon>Proteiniphilum</taxon>
    </lineage>
</organism>
<feature type="chain" id="PRO_5012413110" evidence="2">
    <location>
        <begin position="19"/>
        <end position="215"/>
    </location>
</feature>
<sequence length="215" mass="24461">MKRLFFLFFLFSALSAGAQIITYDTIRVSSNDERNIHRNNRSNANIKATSEPLRRENVHATRNQPATFDKSKLRFGANLGLSISSNYTNLGFGPQIGYQFNDYFMAGTGVKYYYTRARTNEYEIRNNLLGANLFGYFYPVNFITLFAQPELNYIWAKFTSKTTKDSIMDRGLVPSLVVGAGFRLGRSHVTLNYDLVQHTNSPHPEGIYLGVSAFF</sequence>
<dbReference type="RefSeq" id="WP_083710882.1">
    <property type="nucleotide sequence ID" value="NZ_LT605205.1"/>
</dbReference>
<gene>
    <name evidence="4" type="ORF">PSM36_0353</name>
</gene>
<name>A0A1R3T3U5_9BACT</name>
<evidence type="ECO:0000313" key="4">
    <source>
        <dbReference type="EMBL" id="SCD19187.1"/>
    </source>
</evidence>
<keyword evidence="1 2" id="KW-0732">Signal</keyword>
<dbReference type="SUPFAM" id="SSF56925">
    <property type="entry name" value="OMPA-like"/>
    <property type="match status" value="1"/>
</dbReference>
<dbReference type="Pfam" id="PF13505">
    <property type="entry name" value="OMP_b-brl"/>
    <property type="match status" value="1"/>
</dbReference>
<dbReference type="Gene3D" id="2.40.160.20">
    <property type="match status" value="1"/>
</dbReference>
<evidence type="ECO:0000313" key="5">
    <source>
        <dbReference type="Proteomes" id="UP000187464"/>
    </source>
</evidence>
<evidence type="ECO:0000259" key="3">
    <source>
        <dbReference type="Pfam" id="PF13505"/>
    </source>
</evidence>
<dbReference type="AlphaFoldDB" id="A0A1R3T3U5"/>
<accession>A0A1R3T3U5</accession>
<evidence type="ECO:0000256" key="1">
    <source>
        <dbReference type="ARBA" id="ARBA00022729"/>
    </source>
</evidence>
<dbReference type="STRING" id="1642647.PSM36_0353"/>
<feature type="signal peptide" evidence="2">
    <location>
        <begin position="1"/>
        <end position="18"/>
    </location>
</feature>
<dbReference type="KEGG" id="psac:PSM36_0353"/>
<dbReference type="InterPro" id="IPR027385">
    <property type="entry name" value="Beta-barrel_OMP"/>
</dbReference>
<reference evidence="5" key="1">
    <citation type="submission" date="2016-08" db="EMBL/GenBank/DDBJ databases">
        <authorList>
            <person name="Wibberg D."/>
        </authorList>
    </citation>
    <scope>NUCLEOTIDE SEQUENCE [LARGE SCALE GENOMIC DNA]</scope>
</reference>
<dbReference type="Proteomes" id="UP000187464">
    <property type="component" value="Chromosome I"/>
</dbReference>
<protein>
    <submittedName>
        <fullName evidence="4">Putative secreted protein</fullName>
    </submittedName>
</protein>
<feature type="domain" description="Outer membrane protein beta-barrel" evidence="3">
    <location>
        <begin position="71"/>
        <end position="195"/>
    </location>
</feature>
<evidence type="ECO:0000256" key="2">
    <source>
        <dbReference type="SAM" id="SignalP"/>
    </source>
</evidence>
<keyword evidence="5" id="KW-1185">Reference proteome</keyword>